<dbReference type="CDD" id="cd02910">
    <property type="entry name" value="cupin_Yhhw_N"/>
    <property type="match status" value="1"/>
</dbReference>
<comment type="similarity">
    <text evidence="1 2">Belongs to the pirin family.</text>
</comment>
<dbReference type="Pfam" id="PF17954">
    <property type="entry name" value="Pirin_C_2"/>
    <property type="match status" value="1"/>
</dbReference>
<name>A0AAD7U677_9STRA</name>
<accession>A0AAD7U677</accession>
<reference evidence="5" key="1">
    <citation type="submission" date="2023-01" db="EMBL/GenBank/DDBJ databases">
        <title>Metagenome sequencing of chrysophaentin producing Chrysophaeum taylorii.</title>
        <authorList>
            <person name="Davison J."/>
            <person name="Bewley C."/>
        </authorList>
    </citation>
    <scope>NUCLEOTIDE SEQUENCE</scope>
    <source>
        <strain evidence="5">NIES-1699</strain>
    </source>
</reference>
<evidence type="ECO:0008006" key="7">
    <source>
        <dbReference type="Google" id="ProtNLM"/>
    </source>
</evidence>
<dbReference type="Proteomes" id="UP001230188">
    <property type="component" value="Unassembled WGS sequence"/>
</dbReference>
<dbReference type="Gene3D" id="2.60.120.10">
    <property type="entry name" value="Jelly Rolls"/>
    <property type="match status" value="2"/>
</dbReference>
<dbReference type="Pfam" id="PF02678">
    <property type="entry name" value="Pirin"/>
    <property type="match status" value="1"/>
</dbReference>
<organism evidence="5 6">
    <name type="scientific">Chrysophaeum taylorii</name>
    <dbReference type="NCBI Taxonomy" id="2483200"/>
    <lineage>
        <taxon>Eukaryota</taxon>
        <taxon>Sar</taxon>
        <taxon>Stramenopiles</taxon>
        <taxon>Ochrophyta</taxon>
        <taxon>Pelagophyceae</taxon>
        <taxon>Pelagomonadales</taxon>
        <taxon>Pelagomonadaceae</taxon>
        <taxon>Chrysophaeum</taxon>
    </lineage>
</organism>
<dbReference type="AlphaFoldDB" id="A0AAD7U677"/>
<evidence type="ECO:0000313" key="5">
    <source>
        <dbReference type="EMBL" id="KAJ8598991.1"/>
    </source>
</evidence>
<dbReference type="PANTHER" id="PTHR43212:SF3">
    <property type="entry name" value="QUERCETIN 2,3-DIOXYGENASE"/>
    <property type="match status" value="1"/>
</dbReference>
<dbReference type="EMBL" id="JAQMWT010000595">
    <property type="protein sequence ID" value="KAJ8598991.1"/>
    <property type="molecule type" value="Genomic_DNA"/>
</dbReference>
<dbReference type="InterPro" id="IPR011051">
    <property type="entry name" value="RmlC_Cupin_sf"/>
</dbReference>
<evidence type="ECO:0000313" key="6">
    <source>
        <dbReference type="Proteomes" id="UP001230188"/>
    </source>
</evidence>
<evidence type="ECO:0000259" key="3">
    <source>
        <dbReference type="Pfam" id="PF02678"/>
    </source>
</evidence>
<evidence type="ECO:0000256" key="2">
    <source>
        <dbReference type="RuleBase" id="RU003457"/>
    </source>
</evidence>
<dbReference type="SUPFAM" id="SSF51182">
    <property type="entry name" value="RmlC-like cupins"/>
    <property type="match status" value="1"/>
</dbReference>
<evidence type="ECO:0000259" key="4">
    <source>
        <dbReference type="Pfam" id="PF17954"/>
    </source>
</evidence>
<feature type="domain" description="Quercetin 2,3-dioxygenase C-terminal cupin" evidence="4">
    <location>
        <begin position="187"/>
        <end position="270"/>
    </location>
</feature>
<dbReference type="InterPro" id="IPR041602">
    <property type="entry name" value="Quercetinase_C"/>
</dbReference>
<dbReference type="PANTHER" id="PTHR43212">
    <property type="entry name" value="QUERCETIN 2,3-DIOXYGENASE"/>
    <property type="match status" value="1"/>
</dbReference>
<protein>
    <recommendedName>
        <fullName evidence="7">Pirin</fullName>
    </recommendedName>
</protein>
<dbReference type="InterPro" id="IPR014710">
    <property type="entry name" value="RmlC-like_jellyroll"/>
</dbReference>
<evidence type="ECO:0000256" key="1">
    <source>
        <dbReference type="ARBA" id="ARBA00008416"/>
    </source>
</evidence>
<proteinExistence type="inferred from homology"/>
<feature type="domain" description="Pirin N-terminal" evidence="3">
    <location>
        <begin position="48"/>
        <end position="152"/>
    </location>
</feature>
<gene>
    <name evidence="5" type="ORF">CTAYLR_009470</name>
</gene>
<dbReference type="InterPro" id="IPR003829">
    <property type="entry name" value="Pirin_N_dom"/>
</dbReference>
<comment type="caution">
    <text evidence="5">The sequence shown here is derived from an EMBL/GenBank/DDBJ whole genome shotgun (WGS) entry which is preliminary data.</text>
</comment>
<keyword evidence="6" id="KW-1185">Reference proteome</keyword>
<sequence>MVLFSSTNYVPRLSAIRKVPSPNLFVSEPPPQWFGNGPNAANDPAWSNENWLKSRFHFSFAEYASGPQQFGVLRVMNDDLVQPHRAFGTHPHRDMEIVTYVVDGELTHKDTEGNEETLGRGSVQFMSAGTGIMHSEGNPQGDKPLRFVQSWITPRKKGLKPNYGSATGTDCDRKDQWCRVVADWNDPTASDVKVRVHQDVNGYAAETSKELEFELAEGRQAYCLCVEGAVTVGDDAKGTSLERHDAVELYGPLKLRFQPKDTTHLLMYEMAADARGSGRRDAEDA</sequence>
<dbReference type="InterPro" id="IPR012093">
    <property type="entry name" value="Pirin"/>
</dbReference>